<organism evidence="4 5">
    <name type="scientific">Nocardioides luteus</name>
    <dbReference type="NCBI Taxonomy" id="1844"/>
    <lineage>
        <taxon>Bacteria</taxon>
        <taxon>Bacillati</taxon>
        <taxon>Actinomycetota</taxon>
        <taxon>Actinomycetes</taxon>
        <taxon>Propionibacteriales</taxon>
        <taxon>Nocardioidaceae</taxon>
        <taxon>Nocardioides</taxon>
    </lineage>
</organism>
<dbReference type="SUPFAM" id="SSF51445">
    <property type="entry name" value="(Trans)glycosidases"/>
    <property type="match status" value="1"/>
</dbReference>
<dbReference type="Pfam" id="PF08924">
    <property type="entry name" value="Rv2525c_GlyHyd-like"/>
    <property type="match status" value="1"/>
</dbReference>
<dbReference type="EMBL" id="JZDQ02000006">
    <property type="protein sequence ID" value="OIJ27774.1"/>
    <property type="molecule type" value="Genomic_DNA"/>
</dbReference>
<dbReference type="OrthoDB" id="5171321at2"/>
<sequence>MGDFTRFKYVRRALGASLISGVVGVAGLATPSPAAAANPVTPGNFTGYGFDQCQAPSQAAMDRWWKHSNFGAVGIYIAGNSRGCRTQTNLSATWVRAQQARGWRLLPVTLGPQASCNPHFPRYRDDPRISAKPTDQYAKAKRQGVAQADATVDAAKRYGIVAGSTMFYDLEGFDIGNKRCRESAMWFVSAWSYRIKKLGYRPALYSSASSGIKAMYAVWHAQPRGFVYPADLWIADWDGRAGTSTRYIPDSPWNPHKRVKQYRGPHKETHGGTTIEIDSNFVDLGRGSYARPVTHCGGVPVSFTSYPALKPRTSSYTPSPIYTKALECMLRERGGFGGPIDGTYDAGLVRSINAWQRSHGLTVRKTWTQGAWKTLWAANSRPLLKRGMSGETVRDLQRALSATTAPERPKITGVMDWNTQVALVAYQKRLGRTTTGMATEVTWYDLAHGR</sequence>
<dbReference type="RefSeq" id="WP_052693600.1">
    <property type="nucleotide sequence ID" value="NZ_JZDQ02000006.1"/>
</dbReference>
<dbReference type="InterPro" id="IPR002477">
    <property type="entry name" value="Peptidoglycan-bd-like"/>
</dbReference>
<name>A0A1J4N8F9_9ACTN</name>
<feature type="domain" description="Peptidoglycan binding-like" evidence="2">
    <location>
        <begin position="389"/>
        <end position="444"/>
    </location>
</feature>
<reference evidence="4" key="1">
    <citation type="submission" date="2016-10" db="EMBL/GenBank/DDBJ databases">
        <title>Draft Genome Sequence of Nocardioides luteus Strain BAFB, an Alkane-Degrading Bacterium Isolated from JP-7 Polluted Soil.</title>
        <authorList>
            <person name="Brown L."/>
            <person name="Ruiz O.N."/>
            <person name="Gunasekera T."/>
        </authorList>
    </citation>
    <scope>NUCLEOTIDE SEQUENCE [LARGE SCALE GENOMIC DNA]</scope>
    <source>
        <strain evidence="4">BAFB</strain>
    </source>
</reference>
<keyword evidence="5" id="KW-1185">Reference proteome</keyword>
<dbReference type="InterPro" id="IPR036366">
    <property type="entry name" value="PGBDSf"/>
</dbReference>
<proteinExistence type="predicted"/>
<feature type="domain" description="Peptidoglycan binding-like" evidence="2">
    <location>
        <begin position="324"/>
        <end position="363"/>
    </location>
</feature>
<accession>A0A1J4N8F9</accession>
<dbReference type="STRING" id="1844.UG56_005275"/>
<evidence type="ECO:0000259" key="3">
    <source>
        <dbReference type="Pfam" id="PF08924"/>
    </source>
</evidence>
<feature type="domain" description="Rv2525c-like glycoside hydrolase-like" evidence="3">
    <location>
        <begin position="64"/>
        <end position="282"/>
    </location>
</feature>
<evidence type="ECO:0000256" key="1">
    <source>
        <dbReference type="SAM" id="SignalP"/>
    </source>
</evidence>
<dbReference type="Proteomes" id="UP000033772">
    <property type="component" value="Unassembled WGS sequence"/>
</dbReference>
<dbReference type="Gene3D" id="3.20.20.80">
    <property type="entry name" value="Glycosidases"/>
    <property type="match status" value="1"/>
</dbReference>
<keyword evidence="1" id="KW-0732">Signal</keyword>
<feature type="signal peptide" evidence="1">
    <location>
        <begin position="1"/>
        <end position="36"/>
    </location>
</feature>
<protein>
    <submittedName>
        <fullName evidence="4">Uncharacterized protein</fullName>
    </submittedName>
</protein>
<evidence type="ECO:0000259" key="2">
    <source>
        <dbReference type="Pfam" id="PF01471"/>
    </source>
</evidence>
<dbReference type="InterPro" id="IPR036365">
    <property type="entry name" value="PGBD-like_sf"/>
</dbReference>
<dbReference type="AlphaFoldDB" id="A0A1J4N8F9"/>
<feature type="chain" id="PRO_5009630632" evidence="1">
    <location>
        <begin position="37"/>
        <end position="450"/>
    </location>
</feature>
<evidence type="ECO:0000313" key="4">
    <source>
        <dbReference type="EMBL" id="OIJ27774.1"/>
    </source>
</evidence>
<dbReference type="Pfam" id="PF01471">
    <property type="entry name" value="PG_binding_1"/>
    <property type="match status" value="2"/>
</dbReference>
<dbReference type="InterPro" id="IPR017853">
    <property type="entry name" value="GH"/>
</dbReference>
<evidence type="ECO:0000313" key="5">
    <source>
        <dbReference type="Proteomes" id="UP000033772"/>
    </source>
</evidence>
<dbReference type="SUPFAM" id="SSF47090">
    <property type="entry name" value="PGBD-like"/>
    <property type="match status" value="2"/>
</dbReference>
<dbReference type="InterPro" id="IPR015020">
    <property type="entry name" value="Rv2525c-like_Glyco_Hydro-like"/>
</dbReference>
<comment type="caution">
    <text evidence="4">The sequence shown here is derived from an EMBL/GenBank/DDBJ whole genome shotgun (WGS) entry which is preliminary data.</text>
</comment>
<gene>
    <name evidence="4" type="ORF">UG56_005275</name>
</gene>
<dbReference type="Gene3D" id="1.10.101.10">
    <property type="entry name" value="PGBD-like superfamily/PGBD"/>
    <property type="match status" value="2"/>
</dbReference>